<evidence type="ECO:0000259" key="10">
    <source>
        <dbReference type="SMART" id="SM00701"/>
    </source>
</evidence>
<dbReference type="Gene3D" id="3.40.80.10">
    <property type="entry name" value="Peptidoglycan recognition protein-like"/>
    <property type="match status" value="1"/>
</dbReference>
<dbReference type="InterPro" id="IPR006619">
    <property type="entry name" value="PGRP_domain_met/bac"/>
</dbReference>
<dbReference type="InterPro" id="IPR002502">
    <property type="entry name" value="Amidase_domain"/>
</dbReference>
<dbReference type="CDD" id="cd06583">
    <property type="entry name" value="PGRP"/>
    <property type="match status" value="1"/>
</dbReference>
<dbReference type="Proteomes" id="UP000515204">
    <property type="component" value="Unplaced"/>
</dbReference>
<feature type="signal peptide" evidence="8">
    <location>
        <begin position="1"/>
        <end position="20"/>
    </location>
</feature>
<feature type="disulfide bond" evidence="7">
    <location>
        <begin position="64"/>
        <end position="70"/>
    </location>
</feature>
<evidence type="ECO:0000256" key="6">
    <source>
        <dbReference type="PIRNR" id="PIRNR037945"/>
    </source>
</evidence>
<dbReference type="GeneID" id="106747516"/>
<evidence type="ECO:0000256" key="4">
    <source>
        <dbReference type="ARBA" id="ARBA00022859"/>
    </source>
</evidence>
<keyword evidence="4 6" id="KW-0391">Immunity</keyword>
<dbReference type="SMART" id="SM00644">
    <property type="entry name" value="Ami_2"/>
    <property type="match status" value="1"/>
</dbReference>
<protein>
    <recommendedName>
        <fullName evidence="6">Peptidoglycan-recognition protein</fullName>
    </recommendedName>
</protein>
<dbReference type="KEGG" id="dqu:106747516"/>
<dbReference type="RefSeq" id="XP_014480584.1">
    <property type="nucleotide sequence ID" value="XM_014625098.1"/>
</dbReference>
<dbReference type="SUPFAM" id="SSF55846">
    <property type="entry name" value="N-acetylmuramoyl-L-alanine amidase-like"/>
    <property type="match status" value="1"/>
</dbReference>
<evidence type="ECO:0000256" key="8">
    <source>
        <dbReference type="SAM" id="SignalP"/>
    </source>
</evidence>
<organism evidence="11 12">
    <name type="scientific">Dinoponera quadriceps</name>
    <name type="common">South American ant</name>
    <dbReference type="NCBI Taxonomy" id="609295"/>
    <lineage>
        <taxon>Eukaryota</taxon>
        <taxon>Metazoa</taxon>
        <taxon>Ecdysozoa</taxon>
        <taxon>Arthropoda</taxon>
        <taxon>Hexapoda</taxon>
        <taxon>Insecta</taxon>
        <taxon>Pterygota</taxon>
        <taxon>Neoptera</taxon>
        <taxon>Endopterygota</taxon>
        <taxon>Hymenoptera</taxon>
        <taxon>Apocrita</taxon>
        <taxon>Aculeata</taxon>
        <taxon>Formicoidea</taxon>
        <taxon>Formicidae</taxon>
        <taxon>Ponerinae</taxon>
        <taxon>Ponerini</taxon>
        <taxon>Dinoponera</taxon>
    </lineage>
</organism>
<evidence type="ECO:0000256" key="1">
    <source>
        <dbReference type="ARBA" id="ARBA00007553"/>
    </source>
</evidence>
<dbReference type="OrthoDB" id="10001926at2759"/>
<dbReference type="SMART" id="SM00701">
    <property type="entry name" value="PGRP"/>
    <property type="match status" value="1"/>
</dbReference>
<dbReference type="GO" id="GO:0008745">
    <property type="term" value="F:N-acetylmuramoyl-L-alanine amidase activity"/>
    <property type="evidence" value="ECO:0007669"/>
    <property type="project" value="InterPro"/>
</dbReference>
<feature type="domain" description="Peptidoglycan recognition protein family" evidence="10">
    <location>
        <begin position="28"/>
        <end position="170"/>
    </location>
</feature>
<dbReference type="Pfam" id="PF01510">
    <property type="entry name" value="Amidase_2"/>
    <property type="match status" value="1"/>
</dbReference>
<feature type="chain" id="PRO_5027996466" description="Peptidoglycan-recognition protein" evidence="8">
    <location>
        <begin position="21"/>
        <end position="193"/>
    </location>
</feature>
<dbReference type="PROSITE" id="PS51257">
    <property type="entry name" value="PROKAR_LIPOPROTEIN"/>
    <property type="match status" value="1"/>
</dbReference>
<reference evidence="12" key="1">
    <citation type="submission" date="2025-08" db="UniProtKB">
        <authorList>
            <consortium name="RefSeq"/>
        </authorList>
    </citation>
    <scope>IDENTIFICATION</scope>
</reference>
<dbReference type="InterPro" id="IPR036505">
    <property type="entry name" value="Amidase/PGRP_sf"/>
</dbReference>
<feature type="disulfide bond" evidence="7">
    <location>
        <begin position="27"/>
        <end position="150"/>
    </location>
</feature>
<dbReference type="InterPro" id="IPR017331">
    <property type="entry name" value="Peptidoglycan_recognition"/>
</dbReference>
<evidence type="ECO:0000313" key="12">
    <source>
        <dbReference type="RefSeq" id="XP_014480584.1"/>
    </source>
</evidence>
<dbReference type="PANTHER" id="PTHR11022:SF41">
    <property type="entry name" value="PEPTIDOGLYCAN-RECOGNITION PROTEIN LC-RELATED"/>
    <property type="match status" value="1"/>
</dbReference>
<dbReference type="GO" id="GO:0042834">
    <property type="term" value="F:peptidoglycan binding"/>
    <property type="evidence" value="ECO:0007669"/>
    <property type="project" value="InterPro"/>
</dbReference>
<feature type="domain" description="N-acetylmuramoyl-L-alanine amidase" evidence="9">
    <location>
        <begin position="39"/>
        <end position="176"/>
    </location>
</feature>
<dbReference type="AlphaFoldDB" id="A0A6P3XRA7"/>
<dbReference type="GO" id="GO:0008270">
    <property type="term" value="F:zinc ion binding"/>
    <property type="evidence" value="ECO:0007669"/>
    <property type="project" value="InterPro"/>
</dbReference>
<keyword evidence="2 6" id="KW-0399">Innate immunity</keyword>
<evidence type="ECO:0000313" key="11">
    <source>
        <dbReference type="Proteomes" id="UP000515204"/>
    </source>
</evidence>
<proteinExistence type="inferred from homology"/>
<dbReference type="GO" id="GO:0045087">
    <property type="term" value="P:innate immune response"/>
    <property type="evidence" value="ECO:0007669"/>
    <property type="project" value="UniProtKB-KW"/>
</dbReference>
<name>A0A6P3XRA7_DINQU</name>
<sequence length="193" mass="21574">MMSKIVFVFLLSLSATFASCTDPPVECPNIISRSQWTNVPAGDVNYLIMPIPYVVIHHTVTPECETREKCSQRVDNIRGYHMDDNGWDDIGYSFLVGGDGNIYEGVGWTREGAHTYSYNKKSIGISFIGNFSRKQAKQSMLDAVHQLIECGKSQGILRSNVRVIGGRQVGPTSSPGEKLYQQIQNWPEWVSNP</sequence>
<keyword evidence="3 8" id="KW-0732">Signal</keyword>
<dbReference type="PANTHER" id="PTHR11022">
    <property type="entry name" value="PEPTIDOGLYCAN RECOGNITION PROTEIN"/>
    <property type="match status" value="1"/>
</dbReference>
<dbReference type="InterPro" id="IPR015510">
    <property type="entry name" value="PGRP"/>
</dbReference>
<dbReference type="GO" id="GO:0009253">
    <property type="term" value="P:peptidoglycan catabolic process"/>
    <property type="evidence" value="ECO:0007669"/>
    <property type="project" value="InterPro"/>
</dbReference>
<evidence type="ECO:0000256" key="3">
    <source>
        <dbReference type="ARBA" id="ARBA00022729"/>
    </source>
</evidence>
<keyword evidence="11" id="KW-1185">Reference proteome</keyword>
<evidence type="ECO:0000256" key="7">
    <source>
        <dbReference type="PIRSR" id="PIRSR037945-1"/>
    </source>
</evidence>
<evidence type="ECO:0000256" key="5">
    <source>
        <dbReference type="ARBA" id="ARBA00023157"/>
    </source>
</evidence>
<comment type="similarity">
    <text evidence="1 6">Belongs to the N-acetylmuramoyl-L-alanine amidase 2 family.</text>
</comment>
<keyword evidence="5 7" id="KW-1015">Disulfide bond</keyword>
<dbReference type="PIRSF" id="PIRSF037945">
    <property type="entry name" value="PGRPs"/>
    <property type="match status" value="1"/>
</dbReference>
<evidence type="ECO:0000259" key="9">
    <source>
        <dbReference type="SMART" id="SM00644"/>
    </source>
</evidence>
<accession>A0A6P3XRA7</accession>
<evidence type="ECO:0000256" key="2">
    <source>
        <dbReference type="ARBA" id="ARBA00022588"/>
    </source>
</evidence>
<gene>
    <name evidence="12" type="primary">LOC106747516</name>
</gene>
<dbReference type="FunFam" id="3.40.80.10:FF:000001">
    <property type="entry name" value="Peptidoglycan recognition protein 1"/>
    <property type="match status" value="1"/>
</dbReference>